<evidence type="ECO:0000256" key="7">
    <source>
        <dbReference type="PROSITE-ProRule" id="PRU01373"/>
    </source>
</evidence>
<name>A0A543K3T5_9RHOB</name>
<dbReference type="InterPro" id="IPR005490">
    <property type="entry name" value="LD_TPept_cat_dom"/>
</dbReference>
<evidence type="ECO:0000256" key="1">
    <source>
        <dbReference type="ARBA" id="ARBA00004752"/>
    </source>
</evidence>
<accession>A0A543K3T5</accession>
<comment type="pathway">
    <text evidence="1 7">Cell wall biogenesis; peptidoglycan biosynthesis.</text>
</comment>
<evidence type="ECO:0000256" key="5">
    <source>
        <dbReference type="ARBA" id="ARBA00022984"/>
    </source>
</evidence>
<keyword evidence="6 7" id="KW-0961">Cell wall biogenesis/degradation</keyword>
<dbReference type="OrthoDB" id="9809748at2"/>
<evidence type="ECO:0000313" key="10">
    <source>
        <dbReference type="Proteomes" id="UP000320582"/>
    </source>
</evidence>
<reference evidence="9 10" key="1">
    <citation type="submission" date="2019-06" db="EMBL/GenBank/DDBJ databases">
        <title>Genomic Encyclopedia of Archaeal and Bacterial Type Strains, Phase II (KMG-II): from individual species to whole genera.</title>
        <authorList>
            <person name="Goeker M."/>
        </authorList>
    </citation>
    <scope>NUCLEOTIDE SEQUENCE [LARGE SCALE GENOMIC DNA]</scope>
    <source>
        <strain evidence="9 10">DSM 18423</strain>
    </source>
</reference>
<keyword evidence="10" id="KW-1185">Reference proteome</keyword>
<dbReference type="UniPathway" id="UPA00219"/>
<evidence type="ECO:0000256" key="2">
    <source>
        <dbReference type="ARBA" id="ARBA00005992"/>
    </source>
</evidence>
<proteinExistence type="inferred from homology"/>
<evidence type="ECO:0000259" key="8">
    <source>
        <dbReference type="PROSITE" id="PS52029"/>
    </source>
</evidence>
<dbReference type="GO" id="GO:0008360">
    <property type="term" value="P:regulation of cell shape"/>
    <property type="evidence" value="ECO:0007669"/>
    <property type="project" value="UniProtKB-UniRule"/>
</dbReference>
<dbReference type="GO" id="GO:0009252">
    <property type="term" value="P:peptidoglycan biosynthetic process"/>
    <property type="evidence" value="ECO:0007669"/>
    <property type="project" value="UniProtKB-UniPathway"/>
</dbReference>
<dbReference type="Pfam" id="PF03734">
    <property type="entry name" value="YkuD"/>
    <property type="match status" value="1"/>
</dbReference>
<feature type="domain" description="L,D-TPase catalytic" evidence="8">
    <location>
        <begin position="46"/>
        <end position="182"/>
    </location>
</feature>
<dbReference type="GO" id="GO:0071555">
    <property type="term" value="P:cell wall organization"/>
    <property type="evidence" value="ECO:0007669"/>
    <property type="project" value="UniProtKB-UniRule"/>
</dbReference>
<evidence type="ECO:0000256" key="6">
    <source>
        <dbReference type="ARBA" id="ARBA00023316"/>
    </source>
</evidence>
<keyword evidence="5 7" id="KW-0573">Peptidoglycan synthesis</keyword>
<dbReference type="PANTHER" id="PTHR36699:SF1">
    <property type="entry name" value="L,D-TRANSPEPTIDASE YAFK-RELATED"/>
    <property type="match status" value="1"/>
</dbReference>
<dbReference type="GO" id="GO:0004180">
    <property type="term" value="F:carboxypeptidase activity"/>
    <property type="evidence" value="ECO:0007669"/>
    <property type="project" value="UniProtKB-ARBA"/>
</dbReference>
<evidence type="ECO:0000256" key="3">
    <source>
        <dbReference type="ARBA" id="ARBA00022679"/>
    </source>
</evidence>
<gene>
    <name evidence="9" type="ORF">BD293_4366</name>
</gene>
<dbReference type="Proteomes" id="UP000320582">
    <property type="component" value="Unassembled WGS sequence"/>
</dbReference>
<dbReference type="RefSeq" id="WP_142085703.1">
    <property type="nucleotide sequence ID" value="NZ_VFPT01000005.1"/>
</dbReference>
<dbReference type="InterPro" id="IPR038063">
    <property type="entry name" value="Transpep_catalytic_dom"/>
</dbReference>
<feature type="active site" description="Nucleophile" evidence="7">
    <location>
        <position position="158"/>
    </location>
</feature>
<evidence type="ECO:0000256" key="4">
    <source>
        <dbReference type="ARBA" id="ARBA00022960"/>
    </source>
</evidence>
<keyword evidence="4 7" id="KW-0133">Cell shape</keyword>
<sequence length="183" mass="20726">MTRHPWALMALLLLLLPFVTVAYTQVMMRVGSGVPPKMADASQQADLVRVYKEERRLELWRDDQLLRSYAISLGRAPEGHKHFEGDQRTPEGWYTLDWRNARSIAHLSLHISYPNDADRAHAKAHGRDPGGLIMIHGIINGWGFLGGLHRLYDWTDGCIAVTNAEMREIWSLVPNGTPIHIQG</sequence>
<keyword evidence="3" id="KW-0808">Transferase</keyword>
<dbReference type="CDD" id="cd16913">
    <property type="entry name" value="YkuD_like"/>
    <property type="match status" value="1"/>
</dbReference>
<organism evidence="9 10">
    <name type="scientific">Roseinatronobacter monicus</name>
    <dbReference type="NCBI Taxonomy" id="393481"/>
    <lineage>
        <taxon>Bacteria</taxon>
        <taxon>Pseudomonadati</taxon>
        <taxon>Pseudomonadota</taxon>
        <taxon>Alphaproteobacteria</taxon>
        <taxon>Rhodobacterales</taxon>
        <taxon>Paracoccaceae</taxon>
        <taxon>Roseinatronobacter</taxon>
    </lineage>
</organism>
<feature type="active site" description="Proton donor/acceptor" evidence="7">
    <location>
        <position position="136"/>
    </location>
</feature>
<dbReference type="AlphaFoldDB" id="A0A543K3T5"/>
<comment type="caution">
    <text evidence="9">The sequence shown here is derived from an EMBL/GenBank/DDBJ whole genome shotgun (WGS) entry which is preliminary data.</text>
</comment>
<evidence type="ECO:0000313" key="9">
    <source>
        <dbReference type="EMBL" id="TQM89694.1"/>
    </source>
</evidence>
<dbReference type="GO" id="GO:0016740">
    <property type="term" value="F:transferase activity"/>
    <property type="evidence" value="ECO:0007669"/>
    <property type="project" value="UniProtKB-KW"/>
</dbReference>
<dbReference type="Gene3D" id="2.40.440.10">
    <property type="entry name" value="L,D-transpeptidase catalytic domain-like"/>
    <property type="match status" value="1"/>
</dbReference>
<comment type="similarity">
    <text evidence="2">Belongs to the YkuD family.</text>
</comment>
<dbReference type="SUPFAM" id="SSF141523">
    <property type="entry name" value="L,D-transpeptidase catalytic domain-like"/>
    <property type="match status" value="1"/>
</dbReference>
<dbReference type="PANTHER" id="PTHR36699">
    <property type="entry name" value="LD-TRANSPEPTIDASE"/>
    <property type="match status" value="1"/>
</dbReference>
<protein>
    <submittedName>
        <fullName evidence="9">L,D-transpeptidase-like protein</fullName>
    </submittedName>
</protein>
<dbReference type="EMBL" id="VFPT01000005">
    <property type="protein sequence ID" value="TQM89694.1"/>
    <property type="molecule type" value="Genomic_DNA"/>
</dbReference>
<dbReference type="PROSITE" id="PS52029">
    <property type="entry name" value="LD_TPASE"/>
    <property type="match status" value="1"/>
</dbReference>